<reference evidence="2 3" key="1">
    <citation type="submission" date="2016-02" db="EMBL/GenBank/DDBJ databases">
        <title>Ulvibacter sp. LPB0005, isolated from Thais luteostoma.</title>
        <authorList>
            <person name="Shin S.-K."/>
            <person name="Yi H."/>
        </authorList>
    </citation>
    <scope>NUCLEOTIDE SEQUENCE [LARGE SCALE GENOMIC DNA]</scope>
    <source>
        <strain evidence="2 3">LPB0005</strain>
    </source>
</reference>
<dbReference type="GO" id="GO:0016787">
    <property type="term" value="F:hydrolase activity"/>
    <property type="evidence" value="ECO:0007669"/>
    <property type="project" value="InterPro"/>
</dbReference>
<dbReference type="InterPro" id="IPR024173">
    <property type="entry name" value="Pesterase_MJ0037-like"/>
</dbReference>
<evidence type="ECO:0000259" key="1">
    <source>
        <dbReference type="Pfam" id="PF00149"/>
    </source>
</evidence>
<dbReference type="Pfam" id="PF00149">
    <property type="entry name" value="Metallophos"/>
    <property type="match status" value="1"/>
</dbReference>
<dbReference type="RefSeq" id="WP_068591426.1">
    <property type="nucleotide sequence ID" value="NZ_LRXL01000026.1"/>
</dbReference>
<evidence type="ECO:0000313" key="2">
    <source>
        <dbReference type="EMBL" id="OAB80405.1"/>
    </source>
</evidence>
<dbReference type="Proteomes" id="UP000077013">
    <property type="component" value="Unassembled WGS sequence"/>
</dbReference>
<organism evidence="2 3">
    <name type="scientific">Cochleicola gelatinilyticus</name>
    <dbReference type="NCBI Taxonomy" id="1763537"/>
    <lineage>
        <taxon>Bacteria</taxon>
        <taxon>Pseudomonadati</taxon>
        <taxon>Bacteroidota</taxon>
        <taxon>Flavobacteriia</taxon>
        <taxon>Flavobacteriales</taxon>
        <taxon>Flavobacteriaceae</taxon>
        <taxon>Cochleicola</taxon>
    </lineage>
</organism>
<proteinExistence type="predicted"/>
<sequence length="214" mass="24581">MTQTITIREKHFTLHPSGAIYWHEENMLLIADVHFGKVAHFRKHGAAVPQKASEENFRKLNVLVDTYQPGTICFLGDLFHSTLNNSWKDFTQWVKFQKSEFILISGNHDIIPKYLFEELGVIVYDELLRSDFLLTHHPIEDEKLFNLSGHIHPGVRLQGVGRQYIKLPCFFKTEKQMILPAFGNFTGKYILTPTSTNEVFAIADDEVICVSTNS</sequence>
<evidence type="ECO:0000313" key="3">
    <source>
        <dbReference type="Proteomes" id="UP000077013"/>
    </source>
</evidence>
<gene>
    <name evidence="2" type="ORF">ULVI_06630</name>
</gene>
<dbReference type="NCBIfam" id="TIGR04123">
    <property type="entry name" value="P_estr_lig_assc"/>
    <property type="match status" value="1"/>
</dbReference>
<dbReference type="SUPFAM" id="SSF56300">
    <property type="entry name" value="Metallo-dependent phosphatases"/>
    <property type="match status" value="1"/>
</dbReference>
<dbReference type="PANTHER" id="PTHR39323">
    <property type="entry name" value="BLR1149 PROTEIN"/>
    <property type="match status" value="1"/>
</dbReference>
<dbReference type="PANTHER" id="PTHR39323:SF1">
    <property type="entry name" value="BLR1149 PROTEIN"/>
    <property type="match status" value="1"/>
</dbReference>
<dbReference type="InterPro" id="IPR026336">
    <property type="entry name" value="PdeM-like"/>
</dbReference>
<dbReference type="PIRSF" id="PIRSF000887">
    <property type="entry name" value="Pesterase_MJ0037"/>
    <property type="match status" value="1"/>
</dbReference>
<dbReference type="Gene3D" id="3.60.21.10">
    <property type="match status" value="1"/>
</dbReference>
<accession>A0A167J7P8</accession>
<name>A0A167J7P8_9FLAO</name>
<dbReference type="OrthoDB" id="9795838at2"/>
<dbReference type="EMBL" id="LRXL01000026">
    <property type="protein sequence ID" value="OAB80405.1"/>
    <property type="molecule type" value="Genomic_DNA"/>
</dbReference>
<dbReference type="STRING" id="1763537.ULVI_06630"/>
<feature type="domain" description="Calcineurin-like phosphoesterase" evidence="1">
    <location>
        <begin position="28"/>
        <end position="150"/>
    </location>
</feature>
<dbReference type="InterPro" id="IPR029052">
    <property type="entry name" value="Metallo-depent_PP-like"/>
</dbReference>
<dbReference type="InterPro" id="IPR004843">
    <property type="entry name" value="Calcineurin-like_PHP"/>
</dbReference>
<comment type="caution">
    <text evidence="2">The sequence shown here is derived from an EMBL/GenBank/DDBJ whole genome shotgun (WGS) entry which is preliminary data.</text>
</comment>
<dbReference type="AlphaFoldDB" id="A0A167J7P8"/>
<keyword evidence="3" id="KW-1185">Reference proteome</keyword>
<protein>
    <submittedName>
        <fullName evidence="2">Metallophosphoesterase</fullName>
    </submittedName>
</protein>